<dbReference type="EMBL" id="LR796591">
    <property type="protein sequence ID" value="CAB4153178.1"/>
    <property type="molecule type" value="Genomic_DNA"/>
</dbReference>
<gene>
    <name evidence="1" type="ORF">UFOVP602_44</name>
</gene>
<proteinExistence type="predicted"/>
<protein>
    <submittedName>
        <fullName evidence="1">Uncharacterized protein</fullName>
    </submittedName>
</protein>
<sequence length="495" mass="49668">MAWTPPADAEAWTPPVDAMLADTPQVSPPQPAPAPVSWQDALFPRAAATAKNGGSNIAAYPLDALSIPGRALAALATTTGAQGFDAQRFKDSFAQQGGTEAQSIPEKVLQSIVRDPATPVLAALTAATGGASAPAWLSRLGFAGRVAPGAAALTSLQQAQRTAEGKPFTSGELVKDAAINTALGAIPEGLAGAGPKLVQGGKTLLRQIVKPSTAAGGKAVEGLNRALDAGLLPEMAGYGTIMPAQAGERFGARLAAKETKYAPLMEAADATGQRVNVSKAAQQAETGMAEAIGGGKLVTSPEDAASAQSWLSGLLDVPQDPSKVLAAMRGVALAPGEVALTNEILPSIAHARKAALWKEAFKDPTKSTARGAAAKMGAQATNEQLNAISPELAAYNQQMGPWYAGAPAMATAANARGNALALGLPEMMAGAVGGTAGYQGGGLLGAAGGTLLPMALTRLSRSPALARALYDVGRGATAAGAAIPSTLPLAFRGSR</sequence>
<organism evidence="1">
    <name type="scientific">uncultured Caudovirales phage</name>
    <dbReference type="NCBI Taxonomy" id="2100421"/>
    <lineage>
        <taxon>Viruses</taxon>
        <taxon>Duplodnaviria</taxon>
        <taxon>Heunggongvirae</taxon>
        <taxon>Uroviricota</taxon>
        <taxon>Caudoviricetes</taxon>
        <taxon>Peduoviridae</taxon>
        <taxon>Maltschvirus</taxon>
        <taxon>Maltschvirus maltsch</taxon>
    </lineage>
</organism>
<reference evidence="1" key="1">
    <citation type="submission" date="2020-04" db="EMBL/GenBank/DDBJ databases">
        <authorList>
            <person name="Chiriac C."/>
            <person name="Salcher M."/>
            <person name="Ghai R."/>
            <person name="Kavagutti S V."/>
        </authorList>
    </citation>
    <scope>NUCLEOTIDE SEQUENCE</scope>
</reference>
<name>A0A6J5N389_9CAUD</name>
<evidence type="ECO:0000313" key="1">
    <source>
        <dbReference type="EMBL" id="CAB4153178.1"/>
    </source>
</evidence>
<accession>A0A6J5N389</accession>